<dbReference type="GO" id="GO:0005829">
    <property type="term" value="C:cytosol"/>
    <property type="evidence" value="ECO:0007669"/>
    <property type="project" value="TreeGrafter"/>
</dbReference>
<evidence type="ECO:0000256" key="9">
    <source>
        <dbReference type="ARBA" id="ARBA00048743"/>
    </source>
</evidence>
<dbReference type="CDD" id="cd01672">
    <property type="entry name" value="TMPK"/>
    <property type="match status" value="1"/>
</dbReference>
<comment type="similarity">
    <text evidence="1 11">Belongs to the thymidylate kinase family.</text>
</comment>
<evidence type="ECO:0000256" key="1">
    <source>
        <dbReference type="ARBA" id="ARBA00009776"/>
    </source>
</evidence>
<evidence type="ECO:0000256" key="7">
    <source>
        <dbReference type="ARBA" id="ARBA00022777"/>
    </source>
</evidence>
<accession>A0A0S7B734</accession>
<keyword evidence="5 11" id="KW-0545">Nucleotide biosynthesis</keyword>
<dbReference type="Pfam" id="PF02223">
    <property type="entry name" value="Thymidylate_kin"/>
    <property type="match status" value="1"/>
</dbReference>
<sequence>MFITLEGPEGSGKTSQLPDLAAFLREDGWNVLTTREPGGTDIGDQVRQVLMRIDNTAMDPRAETLLFLAARAQLVAQIIRPALAEDRVVISDRYGDSTIAYQGYGHKNDLNTIRQMLAFATGGLIPDLTILMDVDPAIGLRRKKSEGEWNRMDAYELEFHRRVRAGYLELAREDPKRWVVLDASQSREMVQSALRQVVLARLTPPSVAHNA</sequence>
<evidence type="ECO:0000313" key="14">
    <source>
        <dbReference type="Proteomes" id="UP000055060"/>
    </source>
</evidence>
<evidence type="ECO:0000259" key="12">
    <source>
        <dbReference type="Pfam" id="PF02223"/>
    </source>
</evidence>
<proteinExistence type="inferred from homology"/>
<evidence type="ECO:0000256" key="6">
    <source>
        <dbReference type="ARBA" id="ARBA00022741"/>
    </source>
</evidence>
<dbReference type="FunFam" id="3.40.50.300:FF:000225">
    <property type="entry name" value="Thymidylate kinase"/>
    <property type="match status" value="1"/>
</dbReference>
<dbReference type="EC" id="2.7.4.9" evidence="2 11"/>
<dbReference type="RefSeq" id="WP_075072447.1">
    <property type="nucleotide sequence ID" value="NZ_DF967972.1"/>
</dbReference>
<dbReference type="NCBIfam" id="TIGR00041">
    <property type="entry name" value="DTMP_kinase"/>
    <property type="match status" value="1"/>
</dbReference>
<dbReference type="GO" id="GO:0006233">
    <property type="term" value="P:dTDP biosynthetic process"/>
    <property type="evidence" value="ECO:0007669"/>
    <property type="project" value="InterPro"/>
</dbReference>
<comment type="function">
    <text evidence="10 11">Phosphorylation of dTMP to form dTDP in both de novo and salvage pathways of dTTP synthesis.</text>
</comment>
<dbReference type="Proteomes" id="UP000055060">
    <property type="component" value="Unassembled WGS sequence"/>
</dbReference>
<comment type="catalytic activity">
    <reaction evidence="9 11">
        <text>dTMP + ATP = dTDP + ADP</text>
        <dbReference type="Rhea" id="RHEA:13517"/>
        <dbReference type="ChEBI" id="CHEBI:30616"/>
        <dbReference type="ChEBI" id="CHEBI:58369"/>
        <dbReference type="ChEBI" id="CHEBI:63528"/>
        <dbReference type="ChEBI" id="CHEBI:456216"/>
        <dbReference type="EC" id="2.7.4.9"/>
    </reaction>
</comment>
<reference evidence="13" key="1">
    <citation type="submission" date="2015-07" db="EMBL/GenBank/DDBJ databases">
        <title>Draft Genome Sequences of Anaerolinea thermolimosa IMO-1, Bellilinea caldifistulae GOMI-1, Leptolinea tardivitalis YMTK-2, Levilinea saccharolytica KIBI-1,Longilinea arvoryzae KOME-1, Previously Described as Members of the Anaerolineaceae (Chloroflexi).</title>
        <authorList>
            <person name="Sekiguchi Y."/>
            <person name="Ohashi A."/>
            <person name="Matsuura N."/>
            <person name="Tourlousse M.D."/>
        </authorList>
    </citation>
    <scope>NUCLEOTIDE SEQUENCE [LARGE SCALE GENOMIC DNA]</scope>
    <source>
        <strain evidence="13">KOME-1</strain>
    </source>
</reference>
<evidence type="ECO:0000256" key="8">
    <source>
        <dbReference type="ARBA" id="ARBA00022840"/>
    </source>
</evidence>
<dbReference type="GO" id="GO:0006227">
    <property type="term" value="P:dUDP biosynthetic process"/>
    <property type="evidence" value="ECO:0007669"/>
    <property type="project" value="TreeGrafter"/>
</dbReference>
<keyword evidence="4 11" id="KW-0808">Transferase</keyword>
<evidence type="ECO:0000256" key="2">
    <source>
        <dbReference type="ARBA" id="ARBA00012980"/>
    </source>
</evidence>
<keyword evidence="7 11" id="KW-0418">Kinase</keyword>
<dbReference type="GO" id="GO:0006235">
    <property type="term" value="P:dTTP biosynthetic process"/>
    <property type="evidence" value="ECO:0007669"/>
    <property type="project" value="UniProtKB-UniRule"/>
</dbReference>
<evidence type="ECO:0000256" key="5">
    <source>
        <dbReference type="ARBA" id="ARBA00022727"/>
    </source>
</evidence>
<feature type="binding site" evidence="11">
    <location>
        <begin position="7"/>
        <end position="14"/>
    </location>
    <ligand>
        <name>ATP</name>
        <dbReference type="ChEBI" id="CHEBI:30616"/>
    </ligand>
</feature>
<dbReference type="InterPro" id="IPR039430">
    <property type="entry name" value="Thymidylate_kin-like_dom"/>
</dbReference>
<dbReference type="Gene3D" id="3.40.50.300">
    <property type="entry name" value="P-loop containing nucleotide triphosphate hydrolases"/>
    <property type="match status" value="1"/>
</dbReference>
<dbReference type="AlphaFoldDB" id="A0A0S7B734"/>
<evidence type="ECO:0000256" key="4">
    <source>
        <dbReference type="ARBA" id="ARBA00022679"/>
    </source>
</evidence>
<keyword evidence="6 11" id="KW-0547">Nucleotide-binding</keyword>
<feature type="domain" description="Thymidylate kinase-like" evidence="12">
    <location>
        <begin position="5"/>
        <end position="192"/>
    </location>
</feature>
<dbReference type="SUPFAM" id="SSF52540">
    <property type="entry name" value="P-loop containing nucleoside triphosphate hydrolases"/>
    <property type="match status" value="1"/>
</dbReference>
<dbReference type="OrthoDB" id="9774907at2"/>
<dbReference type="PANTHER" id="PTHR10344:SF4">
    <property type="entry name" value="UMP-CMP KINASE 2, MITOCHONDRIAL"/>
    <property type="match status" value="1"/>
</dbReference>
<evidence type="ECO:0000256" key="3">
    <source>
        <dbReference type="ARBA" id="ARBA00017144"/>
    </source>
</evidence>
<dbReference type="HAMAP" id="MF_00165">
    <property type="entry name" value="Thymidylate_kinase"/>
    <property type="match status" value="1"/>
</dbReference>
<protein>
    <recommendedName>
        <fullName evidence="3 11">Thymidylate kinase</fullName>
        <ecNumber evidence="2 11">2.7.4.9</ecNumber>
    </recommendedName>
    <alternativeName>
        <fullName evidence="11">dTMP kinase</fullName>
    </alternativeName>
</protein>
<evidence type="ECO:0000256" key="10">
    <source>
        <dbReference type="ARBA" id="ARBA00057735"/>
    </source>
</evidence>
<dbReference type="InterPro" id="IPR018095">
    <property type="entry name" value="Thymidylate_kin_CS"/>
</dbReference>
<dbReference type="GO" id="GO:0005524">
    <property type="term" value="F:ATP binding"/>
    <property type="evidence" value="ECO:0007669"/>
    <property type="project" value="UniProtKB-UniRule"/>
</dbReference>
<dbReference type="InterPro" id="IPR027417">
    <property type="entry name" value="P-loop_NTPase"/>
</dbReference>
<name>A0A0S7B734_9CHLR</name>
<organism evidence="13">
    <name type="scientific">Longilinea arvoryzae</name>
    <dbReference type="NCBI Taxonomy" id="360412"/>
    <lineage>
        <taxon>Bacteria</taxon>
        <taxon>Bacillati</taxon>
        <taxon>Chloroflexota</taxon>
        <taxon>Anaerolineae</taxon>
        <taxon>Anaerolineales</taxon>
        <taxon>Anaerolineaceae</taxon>
        <taxon>Longilinea</taxon>
    </lineage>
</organism>
<dbReference type="InterPro" id="IPR018094">
    <property type="entry name" value="Thymidylate_kinase"/>
</dbReference>
<dbReference type="EMBL" id="DF967972">
    <property type="protein sequence ID" value="GAP13087.1"/>
    <property type="molecule type" value="Genomic_DNA"/>
</dbReference>
<dbReference type="GO" id="GO:0004798">
    <property type="term" value="F:dTMP kinase activity"/>
    <property type="evidence" value="ECO:0007669"/>
    <property type="project" value="UniProtKB-UniRule"/>
</dbReference>
<keyword evidence="8 11" id="KW-0067">ATP-binding</keyword>
<dbReference type="PROSITE" id="PS01331">
    <property type="entry name" value="THYMIDYLATE_KINASE"/>
    <property type="match status" value="1"/>
</dbReference>
<evidence type="ECO:0000313" key="13">
    <source>
        <dbReference type="EMBL" id="GAP13087.1"/>
    </source>
</evidence>
<gene>
    <name evidence="11" type="primary">tmk</name>
    <name evidence="13" type="ORF">LARV_00829</name>
</gene>
<keyword evidence="14" id="KW-1185">Reference proteome</keyword>
<dbReference type="PANTHER" id="PTHR10344">
    <property type="entry name" value="THYMIDYLATE KINASE"/>
    <property type="match status" value="1"/>
</dbReference>
<evidence type="ECO:0000256" key="11">
    <source>
        <dbReference type="HAMAP-Rule" id="MF_00165"/>
    </source>
</evidence>
<dbReference type="STRING" id="360412.LARV_00829"/>